<dbReference type="EMBL" id="LQYW01000064">
    <property type="protein sequence ID" value="KYD29362.1"/>
    <property type="molecule type" value="Genomic_DNA"/>
</dbReference>
<evidence type="ECO:0000259" key="1">
    <source>
        <dbReference type="Pfam" id="PF01939"/>
    </source>
</evidence>
<dbReference type="Gene3D" id="3.40.1350.10">
    <property type="match status" value="1"/>
</dbReference>
<evidence type="ECO:0000313" key="2">
    <source>
        <dbReference type="EMBL" id="KYD29362.1"/>
    </source>
</evidence>
<dbReference type="GO" id="GO:0004519">
    <property type="term" value="F:endonuclease activity"/>
    <property type="evidence" value="ECO:0007669"/>
    <property type="project" value="InterPro"/>
</dbReference>
<dbReference type="GO" id="GO:0003676">
    <property type="term" value="F:nucleic acid binding"/>
    <property type="evidence" value="ECO:0007669"/>
    <property type="project" value="InterPro"/>
</dbReference>
<dbReference type="PATRIC" id="fig|153151.4.peg.3803"/>
<dbReference type="Proteomes" id="UP000075324">
    <property type="component" value="Unassembled WGS sequence"/>
</dbReference>
<dbReference type="Pfam" id="PF01939">
    <property type="entry name" value="NucS_C"/>
    <property type="match status" value="1"/>
</dbReference>
<feature type="domain" description="Endonuclease NucS C-terminal" evidence="1">
    <location>
        <begin position="24"/>
        <end position="96"/>
    </location>
</feature>
<organism evidence="2 3">
    <name type="scientific">Parageobacillus toebii</name>
    <dbReference type="NCBI Taxonomy" id="153151"/>
    <lineage>
        <taxon>Bacteria</taxon>
        <taxon>Bacillati</taxon>
        <taxon>Bacillota</taxon>
        <taxon>Bacilli</taxon>
        <taxon>Bacillales</taxon>
        <taxon>Anoxybacillaceae</taxon>
        <taxon>Parageobacillus</taxon>
    </lineage>
</organism>
<gene>
    <name evidence="2" type="ORF">B4110_0956</name>
</gene>
<dbReference type="InterPro" id="IPR011856">
    <property type="entry name" value="tRNA_endonuc-like_dom_sf"/>
</dbReference>
<dbReference type="InterPro" id="IPR048301">
    <property type="entry name" value="NucS_C"/>
</dbReference>
<name>A0A150MYF7_9BACL</name>
<dbReference type="RefSeq" id="WP_062678363.1">
    <property type="nucleotide sequence ID" value="NZ_LQYW01000064.1"/>
</dbReference>
<reference evidence="2 3" key="1">
    <citation type="submission" date="2016-01" db="EMBL/GenBank/DDBJ databases">
        <title>Draft Genome Sequences of Seven Thermophilic Sporeformers Isolated from Foods.</title>
        <authorList>
            <person name="Berendsen E.M."/>
            <person name="Wells-Bennik M.H."/>
            <person name="Krawcyk A.O."/>
            <person name="De Jong A."/>
            <person name="Holsappel S."/>
            <person name="Eijlander R.T."/>
            <person name="Kuipers O.P."/>
        </authorList>
    </citation>
    <scope>NUCLEOTIDE SEQUENCE [LARGE SCALE GENOMIC DNA]</scope>
    <source>
        <strain evidence="2 3">B4110</strain>
    </source>
</reference>
<accession>A0A150MYF7</accession>
<comment type="caution">
    <text evidence="2">The sequence shown here is derived from an EMBL/GenBank/DDBJ whole genome shotgun (WGS) entry which is preliminary data.</text>
</comment>
<protein>
    <recommendedName>
        <fullName evidence="1">Endonuclease NucS C-terminal domain-containing protein</fullName>
    </recommendedName>
</protein>
<proteinExistence type="predicted"/>
<dbReference type="AlphaFoldDB" id="A0A150MYF7"/>
<sequence length="359" mass="41601">MPIEVGIWKIEDEIKKLSYSPIESEKKLEDILEKDLSIISEDLLLIGRQIQTDYGKFIDMLALDQEGNLAIIELKKNRTPREVVAQALDYASWVQNLSYERILNIFEDKQGIPLEEAFVDKFGIDLPEKLNESHQLIIVSSQLDAETERIINYLSNNFDVPINAVFFRYFKEGNQEFITRSWLIDPSVVEEKSSNTKNENKKEKWNKQDFVVNFDDGSYRSWEDATTYGFISAGNGRWYSRTLKQLFVGARIFCMIPKHGYVGIGKVIEEVKPIRDVVIEINGESKKLIDLPLTAPNMRHDLDNDELCEHVVRVEWLATVPKEKAYWTKGLKANQNSAYKLRSQYTIEKVLKFFGLEES</sequence>
<evidence type="ECO:0000313" key="3">
    <source>
        <dbReference type="Proteomes" id="UP000075324"/>
    </source>
</evidence>